<accession>A0AA35V095</accession>
<dbReference type="EMBL" id="OX458332">
    <property type="protein sequence ID" value="CAI8818960.1"/>
    <property type="molecule type" value="Genomic_DNA"/>
</dbReference>
<evidence type="ECO:0000313" key="2">
    <source>
        <dbReference type="Proteomes" id="UP001158598"/>
    </source>
</evidence>
<organism evidence="1 2">
    <name type="scientific">Methylococcus capsulatus</name>
    <dbReference type="NCBI Taxonomy" id="414"/>
    <lineage>
        <taxon>Bacteria</taxon>
        <taxon>Pseudomonadati</taxon>
        <taxon>Pseudomonadota</taxon>
        <taxon>Gammaproteobacteria</taxon>
        <taxon>Methylococcales</taxon>
        <taxon>Methylococcaceae</taxon>
        <taxon>Methylococcus</taxon>
    </lineage>
</organism>
<dbReference type="Proteomes" id="UP001158598">
    <property type="component" value="Chromosome"/>
</dbReference>
<dbReference type="GO" id="GO:0019068">
    <property type="term" value="P:virion assembly"/>
    <property type="evidence" value="ECO:0007669"/>
    <property type="project" value="InterPro"/>
</dbReference>
<dbReference type="InterPro" id="IPR008018">
    <property type="entry name" value="Phage_tail_attach_FII"/>
</dbReference>
<gene>
    <name evidence="1" type="ORF">MCNOR_1907</name>
</gene>
<proteinExistence type="predicted"/>
<evidence type="ECO:0000313" key="1">
    <source>
        <dbReference type="EMBL" id="CAI8818960.1"/>
    </source>
</evidence>
<protein>
    <submittedName>
        <fullName evidence="1">Uncharacterized protein</fullName>
    </submittedName>
</protein>
<reference evidence="1" key="1">
    <citation type="submission" date="2023-03" db="EMBL/GenBank/DDBJ databases">
        <authorList>
            <person name="Pearce D."/>
        </authorList>
    </citation>
    <scope>NUCLEOTIDE SEQUENCE</scope>
    <source>
        <strain evidence="1">Mc</strain>
    </source>
</reference>
<sequence>MDLEAVNAVCLSTFGEPVILWPDRTEPPPVHLTGIVSVPAGLERPGPMGAPRPEADPRLTVRSADLPAIHMGDPLKVRGVPYSIASRIDRLDGLTTLILRPR</sequence>
<name>A0AA35V095_METCP</name>
<dbReference type="RefSeq" id="WP_218796952.1">
    <property type="nucleotide sequence ID" value="NZ_CP079097.1"/>
</dbReference>
<dbReference type="Pfam" id="PF05354">
    <property type="entry name" value="Phage_attach"/>
    <property type="match status" value="1"/>
</dbReference>
<dbReference type="AlphaFoldDB" id="A0AA35V095"/>